<dbReference type="Pfam" id="PF01345">
    <property type="entry name" value="DUF11"/>
    <property type="match status" value="2"/>
</dbReference>
<dbReference type="RefSeq" id="WP_402699283.1">
    <property type="nucleotide sequence ID" value="NZ_JBIUZV010000003.1"/>
</dbReference>
<evidence type="ECO:0000259" key="7">
    <source>
        <dbReference type="Pfam" id="PF25564"/>
    </source>
</evidence>
<gene>
    <name evidence="8" type="ORF">ACIPEN_07265</name>
</gene>
<evidence type="ECO:0000256" key="3">
    <source>
        <dbReference type="ARBA" id="ARBA00022729"/>
    </source>
</evidence>
<feature type="domain" description="DUF7933" evidence="7">
    <location>
        <begin position="1159"/>
        <end position="1281"/>
    </location>
</feature>
<comment type="subcellular location">
    <subcellularLocation>
        <location evidence="1">Secreted</location>
    </subcellularLocation>
</comment>
<dbReference type="Proteomes" id="UP001617427">
    <property type="component" value="Unassembled WGS sequence"/>
</dbReference>
<organism evidence="8 9">
    <name type="scientific">Herbaspirillum chlorophenolicum</name>
    <dbReference type="NCBI Taxonomy" id="211589"/>
    <lineage>
        <taxon>Bacteria</taxon>
        <taxon>Pseudomonadati</taxon>
        <taxon>Pseudomonadota</taxon>
        <taxon>Betaproteobacteria</taxon>
        <taxon>Burkholderiales</taxon>
        <taxon>Oxalobacteraceae</taxon>
        <taxon>Herbaspirillum</taxon>
    </lineage>
</organism>
<name>A0ABW8EXU4_9BURK</name>
<protein>
    <submittedName>
        <fullName evidence="8">SdrD B-like domain-containing protein</fullName>
    </submittedName>
</protein>
<comment type="caution">
    <text evidence="8">The sequence shown here is derived from an EMBL/GenBank/DDBJ whole genome shotgun (WGS) entry which is preliminary data.</text>
</comment>
<evidence type="ECO:0000313" key="9">
    <source>
        <dbReference type="Proteomes" id="UP001617427"/>
    </source>
</evidence>
<dbReference type="Gene3D" id="2.60.40.1120">
    <property type="entry name" value="Carboxypeptidase-like, regulatory domain"/>
    <property type="match status" value="1"/>
</dbReference>
<feature type="domain" description="SD-repeat containing protein B" evidence="6">
    <location>
        <begin position="1808"/>
        <end position="1878"/>
    </location>
</feature>
<dbReference type="InterPro" id="IPR047589">
    <property type="entry name" value="DUF11_rpt"/>
</dbReference>
<dbReference type="InterPro" id="IPR051417">
    <property type="entry name" value="SDr/BOS_complex"/>
</dbReference>
<dbReference type="Pfam" id="PF25564">
    <property type="entry name" value="DUF7933"/>
    <property type="match status" value="9"/>
</dbReference>
<feature type="domain" description="DUF7933" evidence="7">
    <location>
        <begin position="172"/>
        <end position="293"/>
    </location>
</feature>
<sequence length="2528" mass="252497">MLFGVIGIAYSAPSLAALDVSMSVAPGYANPINPGDVTAFRITLTNSDPTGPVTNVQFTDSMPAALKVAGVGVKSYVCVDGSGTAAASAGTVGVTLGGSDITLSNGILPVAVLNGASGRCDIDVEVTSTAAGTSPVNTIAVNAVSGTDANAVTVRNIAQAQQSINVNNLALPVISKSFSSSTVLLSEGSVRLSIVISNPSSAALPLNNAGDAPGFAIQDALPTGMQVAAAPNASASCSGSGAAPTFAPAAGATTVTAYGGTVAAGGTCTMAVDVVGVASSGRYSNTLNNVISRTTGFGNKRGLVPVADATASVSVLSQLQVSKQFTLTTISAGQTSALTITLRNVSTISAIPLNSFTDSPIDGVGVAGYGLRVAGTPTTTCNTGVVKTANDYGISFANAGSLAPGASCTITVPFSGTLQTAGTPLSFTNTIPEGAVDTNGSGVVSQRATHSVTVVDQLLVQKQSSPDKVAPGNPIRYTITVNNYSSSPMSNVAVNDLLPSGVIGLPSLAGAPGGGVPSLSGSGCSALSHDIPALPLTNGNLHFTIGNFPAGTGPSPGTCSITFWAMLPKGAGNGVTITNQLPAGSVGVGGIFNSNVSGASAVVTDALTIGKVFNPQNAFEGTVSLLTLTLTNTTANAITGLNFTDSLPTGSGGGQLMVANPADASTSCTNGTVTATPGSNSISLSGATLAGRSSNGAGDFVSCQVQVKVIGPADSYINTLPAGALTGTTTYADGSPASLASPGPVSASLTYGAALQAVKTFAPTTISAGGKSTVRLSLSNIGTGTLNNVGAIDPLPANMTIASSPNAYSTCGGSPVITAVAGASTASISGVVLPPSGRCDFLFDVTGTGGSAWVNTIPVGNVTATGGVKNTTPVTATLNNSTSGAVSVTNNTGPNNLSAPGQSSVLTVNIQNGGSIGLTGLNLTNYFTVGGTAGGALTGMQLASSPALATTCQGGIVSANADGTRITLSNANLPAGQTCSITANVTMTTTGTVQDTIPVGAISNDQSISNTTLTVTSLSASGNIGVVKTFIPAVVKPGTQARLRLTFLNAVGLPLTNMAATDNLPAGLVVASNPNAATTCTGATVTSTASQVRVTGASLPAASNGVAQSCYAEIDVMAATEGAYVNVIAAGEVTGTIGGGNASNPAPGTSTLQARQPVTIAKAFSPAQTSPGTPSTITLTLTNSNVIALTGIRLTDVLPANVVVAQVPNASTTCAGGYVSAAVSATSATLTGGTIPANGSCTVKFDVVSNISGIYVNTIAAGGLVSAEGVTNENPASATLTLLDPPSVSKQFSPVSIASGGVSTLTIVLGNTNATAATLAADLVDTLPTSPGPIVVASPANIGGTCTTARVTAAAGSGTVTYSSGSTIPAGGCTITVNVTGTAAGTYNNFIASGALKTNAGNNVQPATANLTISPLGFISGKVFKDNKVTPNGIFQQGTDIGIANVSVVLTGTSYGPDGVPGGGDDSAVSLSTVTDALGNYAFVGLSAGTYVVTEPNQPSGTNNGITTAGTISVGTGTPGVATPVTTTPSRISGIVLQRDAGGQVASSPNNNFAEVVPSSISGMVFLDQNNNGVKDLADTALEGVTIELLNGSGAVVATTTTDASGAYAFANLAPGTYSVREPTQPAGTASGITTAGAVGNGGTAGIPTNPATLPSRISSIVLPPATHSSGNNFAEIPSGRQISGRVFADVDNDGLFNNTDSGLSGVVLNLTGTDTNGNAITRTTTTTADGRYSFVGLPEGTYTVTEPTQPPRTNNGITTAGTAGGTATPVGVVPSAISNINLTGNNTTSAENNFAEVPILVGVVSGRVYVDTNGNGVVDPGEVGIAGVTMRLSGIDIHGNAVNLTTTTAADGRYSFANLQPSNATGYIITEVQPALYADGRTTVAPGNPGVPASVKPVLPNNADIIRNVVVQAGDNLADYNFGEGGALTLRPPIVNGYVYLDSNHSRVRPDDGSAAGVAGWTVKLTQAGALICTVTTDANGFYQFDNLHCPGYEVSGLPTGSNFEIAFSRDGNVLPQVPTSGGSRGNTNSGGKITGITLTAADEVIEQNLPLDPSGVVYDSQTRQPISGATVTISGPAGFNPATHLVGGSASQVTGADGFYQFLLQNAFPPGIYTLTVTSPGGYLPAPSSSLPPCNGTVTVGGVPNPALVQASNTAPALAVAAANPAACVGIVAGGAPTTQYYMSFVITAASADILNNHIPLDQANSDVITVFKTTPMVNVSRGDLVPYTITAVNNKGYAITGVNVRDQVPAGFKYRTGSATYNGVRAEPAVSGRLLTWTSQNFAPNEKKTYRLILVVGTGVGDGTYINQAWAGSSSNALLSRIAQAPVRIVPDPTFDCPDIIGKVFDDQNANGYQDDGEPGIPAVRLVTPRGLLVMTDAEGRFHVPCPDIPNQDRGANFVMKLDERTLPSGYRVTTENPRDVRITRGKVTKLNFGATIHRVVRLELSDSAFVAGKTELQAQWQAQLDALPQQLRQRPSVVRLVYQAGSDAPDLVRQRIDAIRKQIQDRWHALKGEYTLNIETEDAQ</sequence>
<reference evidence="8 9" key="1">
    <citation type="submission" date="2024-10" db="EMBL/GenBank/DDBJ databases">
        <title>The Natural Products Discovery Center: Release of the First 8490 Sequenced Strains for Exploring Actinobacteria Biosynthetic Diversity.</title>
        <authorList>
            <person name="Kalkreuter E."/>
            <person name="Kautsar S.A."/>
            <person name="Yang D."/>
            <person name="Bader C.D."/>
            <person name="Teijaro C.N."/>
            <person name="Fluegel L."/>
            <person name="Davis C.M."/>
            <person name="Simpson J.R."/>
            <person name="Lauterbach L."/>
            <person name="Steele A.D."/>
            <person name="Gui C."/>
            <person name="Meng S."/>
            <person name="Li G."/>
            <person name="Viehrig K."/>
            <person name="Ye F."/>
            <person name="Su P."/>
            <person name="Kiefer A.F."/>
            <person name="Nichols A."/>
            <person name="Cepeda A.J."/>
            <person name="Yan W."/>
            <person name="Fan B."/>
            <person name="Jiang Y."/>
            <person name="Adhikari A."/>
            <person name="Zheng C.-J."/>
            <person name="Schuster L."/>
            <person name="Cowan T.M."/>
            <person name="Smanski M.J."/>
            <person name="Chevrette M.G."/>
            <person name="De Carvalho L.P.S."/>
            <person name="Shen B."/>
        </authorList>
    </citation>
    <scope>NUCLEOTIDE SEQUENCE [LARGE SCALE GENOMIC DNA]</scope>
    <source>
        <strain evidence="8 9">NPDC087045</strain>
    </source>
</reference>
<evidence type="ECO:0000256" key="4">
    <source>
        <dbReference type="SAM" id="SignalP"/>
    </source>
</evidence>
<keyword evidence="2" id="KW-0964">Secreted</keyword>
<feature type="domain" description="SD-repeat containing protein B" evidence="6">
    <location>
        <begin position="1939"/>
        <end position="2001"/>
    </location>
</feature>
<feature type="domain" description="DUF11" evidence="5">
    <location>
        <begin position="2212"/>
        <end position="2316"/>
    </location>
</feature>
<evidence type="ECO:0000259" key="5">
    <source>
        <dbReference type="Pfam" id="PF01345"/>
    </source>
</evidence>
<dbReference type="PANTHER" id="PTHR23303">
    <property type="entry name" value="CARBOXYPEPTIDASE REGULATORY REGION-CONTAINING"/>
    <property type="match status" value="1"/>
</dbReference>
<dbReference type="InterPro" id="IPR057693">
    <property type="entry name" value="DUF7933"/>
</dbReference>
<feature type="chain" id="PRO_5047149570" evidence="4">
    <location>
        <begin position="17"/>
        <end position="2528"/>
    </location>
</feature>
<feature type="domain" description="DUF7933" evidence="7">
    <location>
        <begin position="1026"/>
        <end position="1142"/>
    </location>
</feature>
<dbReference type="InterPro" id="IPR033764">
    <property type="entry name" value="Sdr_B"/>
</dbReference>
<feature type="domain" description="DUF7933" evidence="7">
    <location>
        <begin position="899"/>
        <end position="1008"/>
    </location>
</feature>
<dbReference type="InterPro" id="IPR008969">
    <property type="entry name" value="CarboxyPept-like_regulatory"/>
</dbReference>
<dbReference type="InterPro" id="IPR001434">
    <property type="entry name" value="OmcB-like_DUF11"/>
</dbReference>
<dbReference type="SUPFAM" id="SSF117074">
    <property type="entry name" value="Hypothetical protein PA1324"/>
    <property type="match status" value="5"/>
</dbReference>
<feature type="domain" description="SD-repeat containing protein B" evidence="6">
    <location>
        <begin position="1560"/>
        <end position="1637"/>
    </location>
</feature>
<dbReference type="InterPro" id="IPR013783">
    <property type="entry name" value="Ig-like_fold"/>
</dbReference>
<keyword evidence="3 4" id="KW-0732">Signal</keyword>
<accession>A0ABW8EXU4</accession>
<dbReference type="Pfam" id="PF17210">
    <property type="entry name" value="SdrD_B"/>
    <property type="match status" value="4"/>
</dbReference>
<feature type="domain" description="DUF7933" evidence="7">
    <location>
        <begin position="608"/>
        <end position="737"/>
    </location>
</feature>
<dbReference type="PANTHER" id="PTHR23303:SF15">
    <property type="entry name" value="COLOSSIN-A"/>
    <property type="match status" value="1"/>
</dbReference>
<feature type="domain" description="DUF7933" evidence="7">
    <location>
        <begin position="321"/>
        <end position="438"/>
    </location>
</feature>
<evidence type="ECO:0000256" key="2">
    <source>
        <dbReference type="ARBA" id="ARBA00022525"/>
    </source>
</evidence>
<feature type="domain" description="DUF7933" evidence="7">
    <location>
        <begin position="1286"/>
        <end position="1413"/>
    </location>
</feature>
<dbReference type="InterPro" id="IPR018247">
    <property type="entry name" value="EF_Hand_1_Ca_BS"/>
</dbReference>
<dbReference type="PROSITE" id="PS00018">
    <property type="entry name" value="EF_HAND_1"/>
    <property type="match status" value="1"/>
</dbReference>
<evidence type="ECO:0000259" key="6">
    <source>
        <dbReference type="Pfam" id="PF17210"/>
    </source>
</evidence>
<dbReference type="Gene3D" id="2.60.40.10">
    <property type="entry name" value="Immunoglobulins"/>
    <property type="match status" value="6"/>
</dbReference>
<dbReference type="NCBIfam" id="TIGR01451">
    <property type="entry name" value="B_ant_repeat"/>
    <property type="match status" value="3"/>
</dbReference>
<feature type="domain" description="DUF7933" evidence="7">
    <location>
        <begin position="29"/>
        <end position="151"/>
    </location>
</feature>
<proteinExistence type="predicted"/>
<evidence type="ECO:0000313" key="8">
    <source>
        <dbReference type="EMBL" id="MFJ3045608.1"/>
    </source>
</evidence>
<feature type="domain" description="SD-repeat containing protein B" evidence="6">
    <location>
        <begin position="1683"/>
        <end position="1762"/>
    </location>
</feature>
<feature type="signal peptide" evidence="4">
    <location>
        <begin position="1"/>
        <end position="16"/>
    </location>
</feature>
<feature type="domain" description="DUF7933" evidence="7">
    <location>
        <begin position="759"/>
        <end position="879"/>
    </location>
</feature>
<dbReference type="SUPFAM" id="SSF49464">
    <property type="entry name" value="Carboxypeptidase regulatory domain-like"/>
    <property type="match status" value="1"/>
</dbReference>
<evidence type="ECO:0000256" key="1">
    <source>
        <dbReference type="ARBA" id="ARBA00004613"/>
    </source>
</evidence>
<dbReference type="EMBL" id="JBIUZV010000003">
    <property type="protein sequence ID" value="MFJ3045608.1"/>
    <property type="molecule type" value="Genomic_DNA"/>
</dbReference>
<keyword evidence="9" id="KW-1185">Reference proteome</keyword>
<feature type="domain" description="DUF11" evidence="5">
    <location>
        <begin position="458"/>
        <end position="502"/>
    </location>
</feature>